<proteinExistence type="predicted"/>
<organism evidence="1 2">
    <name type="scientific">Novosphingobium lindaniclasticum LE124</name>
    <dbReference type="NCBI Taxonomy" id="1096930"/>
    <lineage>
        <taxon>Bacteria</taxon>
        <taxon>Pseudomonadati</taxon>
        <taxon>Pseudomonadota</taxon>
        <taxon>Alphaproteobacteria</taxon>
        <taxon>Sphingomonadales</taxon>
        <taxon>Sphingomonadaceae</taxon>
        <taxon>Novosphingobium</taxon>
    </lineage>
</organism>
<dbReference type="AlphaFoldDB" id="T0HUB6"/>
<evidence type="ECO:0000313" key="2">
    <source>
        <dbReference type="Proteomes" id="UP000015527"/>
    </source>
</evidence>
<dbReference type="Proteomes" id="UP000015527">
    <property type="component" value="Unassembled WGS sequence"/>
</dbReference>
<accession>T0HUB6</accession>
<reference evidence="1 2" key="1">
    <citation type="journal article" date="2013" name="Genome Announc.">
        <title>Genome Sequence of Novosphingobium lindaniclasticum LE124T, Isolated from a Hexachlorocyclohexane Dumpsite.</title>
        <authorList>
            <person name="Saxena A."/>
            <person name="Nayyar N."/>
            <person name="Sangwan N."/>
            <person name="Kumari R."/>
            <person name="Khurana J.P."/>
            <person name="Lal R."/>
        </authorList>
    </citation>
    <scope>NUCLEOTIDE SEQUENCE [LARGE SCALE GENOMIC DNA]</scope>
    <source>
        <strain evidence="1 2">LE124</strain>
    </source>
</reference>
<comment type="caution">
    <text evidence="1">The sequence shown here is derived from an EMBL/GenBank/DDBJ whole genome shotgun (WGS) entry which is preliminary data.</text>
</comment>
<dbReference type="EMBL" id="ATHL01000065">
    <property type="protein sequence ID" value="EQB16712.1"/>
    <property type="molecule type" value="Genomic_DNA"/>
</dbReference>
<keyword evidence="2" id="KW-1185">Reference proteome</keyword>
<evidence type="ECO:0000313" key="1">
    <source>
        <dbReference type="EMBL" id="EQB16712.1"/>
    </source>
</evidence>
<sequence length="108" mass="11341">MPKSVCFRASGNDSLMATKALSRAVGRDLFLMDGALHHPAGYPLSFSGSERLPVSAGSCDFVQQSLFGRCAIRPGIAREVGNVSLSAAGGEVRGEFGHVRDRLLGFSG</sequence>
<name>T0HUB6_9SPHN</name>
<gene>
    <name evidence="1" type="ORF">L284_09185</name>
</gene>
<protein>
    <submittedName>
        <fullName evidence="1">Uncharacterized protein</fullName>
    </submittedName>
</protein>